<dbReference type="Proteomes" id="UP000316649">
    <property type="component" value="Unassembled WGS sequence"/>
</dbReference>
<feature type="region of interest" description="Disordered" evidence="1">
    <location>
        <begin position="66"/>
        <end position="85"/>
    </location>
</feature>
<evidence type="ECO:0000313" key="2">
    <source>
        <dbReference type="EMBL" id="TVO78463.1"/>
    </source>
</evidence>
<evidence type="ECO:0000256" key="1">
    <source>
        <dbReference type="SAM" id="MobiDB-lite"/>
    </source>
</evidence>
<proteinExistence type="predicted"/>
<dbReference type="RefSeq" id="WP_144357309.1">
    <property type="nucleotide sequence ID" value="NZ_VMNH01000003.1"/>
</dbReference>
<accession>A0A557SM17</accession>
<name>A0A557SM17_9GAMM</name>
<dbReference type="AlphaFoldDB" id="A0A557SM17"/>
<sequence length="85" mass="9177">MPAYKSDFMPGDILELFGETYQVIENDGVRGQLIPFPSEEIPPHEVIWAEESGQYLRIGNAELPGPSPCSTGNGTCPTNGRGSPL</sequence>
<evidence type="ECO:0000313" key="3">
    <source>
        <dbReference type="Proteomes" id="UP000316649"/>
    </source>
</evidence>
<comment type="caution">
    <text evidence="2">The sequence shown here is derived from an EMBL/GenBank/DDBJ whole genome shotgun (WGS) entry which is preliminary data.</text>
</comment>
<protein>
    <submittedName>
        <fullName evidence="2">Uncharacterized protein</fullName>
    </submittedName>
</protein>
<dbReference type="OrthoDB" id="7063189at2"/>
<organism evidence="2 3">
    <name type="scientific">Sedimenticola selenatireducens</name>
    <dbReference type="NCBI Taxonomy" id="191960"/>
    <lineage>
        <taxon>Bacteria</taxon>
        <taxon>Pseudomonadati</taxon>
        <taxon>Pseudomonadota</taxon>
        <taxon>Gammaproteobacteria</taxon>
        <taxon>Chromatiales</taxon>
        <taxon>Sedimenticolaceae</taxon>
        <taxon>Sedimenticola</taxon>
    </lineage>
</organism>
<keyword evidence="3" id="KW-1185">Reference proteome</keyword>
<gene>
    <name evidence="2" type="ORF">FHP88_02020</name>
</gene>
<reference evidence="2 3" key="1">
    <citation type="submission" date="2019-07" db="EMBL/GenBank/DDBJ databases">
        <title>The pathways for chlorine oxyanion respiration interact through the shared metabolite chlorate.</title>
        <authorList>
            <person name="Barnum T.P."/>
            <person name="Cheng Y."/>
            <person name="Hill K.A."/>
            <person name="Lucas L.N."/>
            <person name="Carlson H.K."/>
            <person name="Coates J.D."/>
        </authorList>
    </citation>
    <scope>NUCLEOTIDE SEQUENCE [LARGE SCALE GENOMIC DNA]</scope>
    <source>
        <strain evidence="2 3">BK-1</strain>
    </source>
</reference>
<feature type="compositionally biased region" description="Polar residues" evidence="1">
    <location>
        <begin position="68"/>
        <end position="85"/>
    </location>
</feature>
<dbReference type="EMBL" id="VMNH01000003">
    <property type="protein sequence ID" value="TVO78463.1"/>
    <property type="molecule type" value="Genomic_DNA"/>
</dbReference>